<reference evidence="14" key="1">
    <citation type="submission" date="2025-08" db="UniProtKB">
        <authorList>
            <consortium name="RefSeq"/>
        </authorList>
    </citation>
    <scope>IDENTIFICATION</scope>
</reference>
<dbReference type="SMART" id="SM00020">
    <property type="entry name" value="Tryp_SPc"/>
    <property type="match status" value="1"/>
</dbReference>
<comment type="catalytic activity">
    <reaction evidence="11">
        <text>Preferential cleavage: Arg-|-Xaa, Lys-|-Xaa.</text>
        <dbReference type="EC" id="3.4.21.4"/>
    </reaction>
</comment>
<dbReference type="InterPro" id="IPR001254">
    <property type="entry name" value="Trypsin_dom"/>
</dbReference>
<dbReference type="GO" id="GO:0006508">
    <property type="term" value="P:proteolysis"/>
    <property type="evidence" value="ECO:0007669"/>
    <property type="project" value="UniProtKB-KW"/>
</dbReference>
<dbReference type="InterPro" id="IPR009003">
    <property type="entry name" value="Peptidase_S1_PA"/>
</dbReference>
<keyword evidence="6" id="KW-0378">Hydrolase</keyword>
<dbReference type="GO" id="GO:0042381">
    <property type="term" value="P:hemolymph coagulation"/>
    <property type="evidence" value="ECO:0007669"/>
    <property type="project" value="UniProtKB-KW"/>
</dbReference>
<dbReference type="PANTHER" id="PTHR24276">
    <property type="entry name" value="POLYSERASE-RELATED"/>
    <property type="match status" value="1"/>
</dbReference>
<evidence type="ECO:0000256" key="10">
    <source>
        <dbReference type="ARBA" id="ARBA00023157"/>
    </source>
</evidence>
<dbReference type="InterPro" id="IPR018114">
    <property type="entry name" value="TRYPSIN_HIS"/>
</dbReference>
<dbReference type="GeneID" id="108052906"/>
<evidence type="ECO:0000313" key="14">
    <source>
        <dbReference type="RefSeq" id="XP_016990932.1"/>
    </source>
</evidence>
<keyword evidence="10" id="KW-1015">Disulfide bond</keyword>
<dbReference type="InterPro" id="IPR001314">
    <property type="entry name" value="Peptidase_S1A"/>
</dbReference>
<dbReference type="CDD" id="cd00190">
    <property type="entry name" value="Tryp_SPc"/>
    <property type="match status" value="1"/>
</dbReference>
<dbReference type="PROSITE" id="PS00134">
    <property type="entry name" value="TRYPSIN_HIS"/>
    <property type="match status" value="1"/>
</dbReference>
<evidence type="ECO:0000256" key="6">
    <source>
        <dbReference type="ARBA" id="ARBA00022801"/>
    </source>
</evidence>
<dbReference type="PANTHER" id="PTHR24276:SF91">
    <property type="entry name" value="AT26814P-RELATED"/>
    <property type="match status" value="1"/>
</dbReference>
<keyword evidence="7" id="KW-0353">Hemolymph clotting</keyword>
<feature type="domain" description="Peptidase S1" evidence="13">
    <location>
        <begin position="71"/>
        <end position="293"/>
    </location>
</feature>
<keyword evidence="3" id="KW-0768">Sushi</keyword>
<accession>A0A6P4FMF0</accession>
<evidence type="ECO:0000259" key="13">
    <source>
        <dbReference type="PROSITE" id="PS50240"/>
    </source>
</evidence>
<evidence type="ECO:0000256" key="5">
    <source>
        <dbReference type="ARBA" id="ARBA00022729"/>
    </source>
</evidence>
<dbReference type="PRINTS" id="PR00722">
    <property type="entry name" value="CHYMOTRYPSIN"/>
</dbReference>
<dbReference type="PROSITE" id="PS50240">
    <property type="entry name" value="TRYPSIN_DOM"/>
    <property type="match status" value="1"/>
</dbReference>
<keyword evidence="5" id="KW-0732">Signal</keyword>
<organism evidence="14">
    <name type="scientific">Drosophila rhopaloa</name>
    <name type="common">Fruit fly</name>
    <dbReference type="NCBI Taxonomy" id="1041015"/>
    <lineage>
        <taxon>Eukaryota</taxon>
        <taxon>Metazoa</taxon>
        <taxon>Ecdysozoa</taxon>
        <taxon>Arthropoda</taxon>
        <taxon>Hexapoda</taxon>
        <taxon>Insecta</taxon>
        <taxon>Pterygota</taxon>
        <taxon>Neoptera</taxon>
        <taxon>Endopterygota</taxon>
        <taxon>Diptera</taxon>
        <taxon>Brachycera</taxon>
        <taxon>Muscomorpha</taxon>
        <taxon>Ephydroidea</taxon>
        <taxon>Drosophilidae</taxon>
        <taxon>Drosophila</taxon>
        <taxon>Sophophora</taxon>
    </lineage>
</organism>
<dbReference type="AlphaFoldDB" id="A0A6P4FMF0"/>
<dbReference type="Gene3D" id="2.40.10.10">
    <property type="entry name" value="Trypsin-like serine proteases"/>
    <property type="match status" value="1"/>
</dbReference>
<evidence type="ECO:0000256" key="12">
    <source>
        <dbReference type="ARBA" id="ARBA00052079"/>
    </source>
</evidence>
<evidence type="ECO:0000256" key="7">
    <source>
        <dbReference type="ARBA" id="ARBA00022820"/>
    </source>
</evidence>
<proteinExistence type="inferred from homology"/>
<dbReference type="SUPFAM" id="SSF50494">
    <property type="entry name" value="Trypsin-like serine proteases"/>
    <property type="match status" value="1"/>
</dbReference>
<evidence type="ECO:0000256" key="4">
    <source>
        <dbReference type="ARBA" id="ARBA00022670"/>
    </source>
</evidence>
<name>A0A6P4FMF0_DRORH</name>
<evidence type="ECO:0000256" key="8">
    <source>
        <dbReference type="ARBA" id="ARBA00022825"/>
    </source>
</evidence>
<evidence type="ECO:0000256" key="1">
    <source>
        <dbReference type="ARBA" id="ARBA00004239"/>
    </source>
</evidence>
<evidence type="ECO:0000256" key="2">
    <source>
        <dbReference type="ARBA" id="ARBA00007664"/>
    </source>
</evidence>
<evidence type="ECO:0000256" key="9">
    <source>
        <dbReference type="ARBA" id="ARBA00023145"/>
    </source>
</evidence>
<comment type="catalytic activity">
    <reaction evidence="12">
        <text>Selective cleavage of 103-Arg-|-Ser-104 and 124-Ile-|-Ile-125 bonds in Limulus clotting factor B to form activated factor B. Cleavage of -Pro-Arg-|-Xaa- bonds in synthetic substrates.</text>
        <dbReference type="EC" id="3.4.21.84"/>
    </reaction>
</comment>
<dbReference type="InterPro" id="IPR043504">
    <property type="entry name" value="Peptidase_S1_PA_chymotrypsin"/>
</dbReference>
<sequence length="305" mass="33843">MPYLGSLAFLILHFMLGPSSRPKVKNLIFSYQSRMPLYGRFVFLRMMKLSALVLLLICDHKTWAKSSQERIVGGVELPIHLSPWLASISVHGNYSCSSALITSQWLVTAGHCVNYPDSYVVRAGSVSADEGGQQRDVARIILHPEFKIRTLENDIALLKIRKSFILGGNVQLVKLPLPGLNILPRNLLLAGWGTVSANDSDSAPELRGTLVEAIDQRHCRHLYSHLNRRITDNMLCAAAPGRDHCFGDSGAPLVHRGSSYGIVSFAHGCADPHFPGVYTRLANYVNWIFSVLKTDNKRNLLSDKK</sequence>
<evidence type="ECO:0000256" key="11">
    <source>
        <dbReference type="ARBA" id="ARBA00036320"/>
    </source>
</evidence>
<protein>
    <submittedName>
        <fullName evidence="14">Trypsin</fullName>
    </submittedName>
</protein>
<keyword evidence="9" id="KW-0865">Zymogen</keyword>
<dbReference type="OrthoDB" id="9425590at2759"/>
<dbReference type="Pfam" id="PF00089">
    <property type="entry name" value="Trypsin"/>
    <property type="match status" value="1"/>
</dbReference>
<dbReference type="RefSeq" id="XP_016990932.1">
    <property type="nucleotide sequence ID" value="XM_017135443.1"/>
</dbReference>
<keyword evidence="4" id="KW-0645">Protease</keyword>
<keyword evidence="8" id="KW-0720">Serine protease</keyword>
<evidence type="ECO:0000256" key="3">
    <source>
        <dbReference type="ARBA" id="ARBA00022659"/>
    </source>
</evidence>
<comment type="subcellular location">
    <subcellularLocation>
        <location evidence="1">Secreted</location>
        <location evidence="1">Extracellular space</location>
    </subcellularLocation>
</comment>
<dbReference type="RefSeq" id="XP_016990932.2">
    <property type="nucleotide sequence ID" value="XM_017135443.2"/>
</dbReference>
<comment type="similarity">
    <text evidence="2">Belongs to the peptidase S1 family.</text>
</comment>
<dbReference type="GO" id="GO:0004252">
    <property type="term" value="F:serine-type endopeptidase activity"/>
    <property type="evidence" value="ECO:0007669"/>
    <property type="project" value="UniProtKB-EC"/>
</dbReference>
<dbReference type="FunFam" id="2.40.10.10:FF:000120">
    <property type="entry name" value="Putative serine protease"/>
    <property type="match status" value="1"/>
</dbReference>
<gene>
    <name evidence="14" type="primary">LOC108052906</name>
</gene>
<dbReference type="InterPro" id="IPR050430">
    <property type="entry name" value="Peptidase_S1"/>
</dbReference>
<dbReference type="GO" id="GO:0005576">
    <property type="term" value="C:extracellular region"/>
    <property type="evidence" value="ECO:0007669"/>
    <property type="project" value="UniProtKB-SubCell"/>
</dbReference>